<evidence type="ECO:0000256" key="2">
    <source>
        <dbReference type="ARBA" id="ARBA00022490"/>
    </source>
</evidence>
<feature type="compositionally biased region" description="Low complexity" evidence="10">
    <location>
        <begin position="499"/>
        <end position="513"/>
    </location>
</feature>
<dbReference type="SUPFAM" id="SSF54980">
    <property type="entry name" value="EF-G C-terminal domain-like"/>
    <property type="match status" value="2"/>
</dbReference>
<organism evidence="12 13">
    <name type="scientific">Rhodocollybia butyracea</name>
    <dbReference type="NCBI Taxonomy" id="206335"/>
    <lineage>
        <taxon>Eukaryota</taxon>
        <taxon>Fungi</taxon>
        <taxon>Dikarya</taxon>
        <taxon>Basidiomycota</taxon>
        <taxon>Agaricomycotina</taxon>
        <taxon>Agaricomycetes</taxon>
        <taxon>Agaricomycetidae</taxon>
        <taxon>Agaricales</taxon>
        <taxon>Marasmiineae</taxon>
        <taxon>Omphalotaceae</taxon>
        <taxon>Rhodocollybia</taxon>
    </lineage>
</organism>
<dbReference type="PANTHER" id="PTHR42908">
    <property type="entry name" value="TRANSLATION ELONGATION FACTOR-RELATED"/>
    <property type="match status" value="1"/>
</dbReference>
<evidence type="ECO:0000313" key="12">
    <source>
        <dbReference type="EMBL" id="KAF9070505.1"/>
    </source>
</evidence>
<feature type="compositionally biased region" description="Polar residues" evidence="10">
    <location>
        <begin position="624"/>
        <end position="633"/>
    </location>
</feature>
<dbReference type="CDD" id="cd04096">
    <property type="entry name" value="eEF2_snRNP_like_C"/>
    <property type="match status" value="1"/>
</dbReference>
<dbReference type="GO" id="GO:0043022">
    <property type="term" value="F:ribosome binding"/>
    <property type="evidence" value="ECO:0007669"/>
    <property type="project" value="TreeGrafter"/>
</dbReference>
<dbReference type="InterPro" id="IPR035647">
    <property type="entry name" value="EFG_III/V"/>
</dbReference>
<reference evidence="12" key="1">
    <citation type="submission" date="2020-11" db="EMBL/GenBank/DDBJ databases">
        <authorList>
            <consortium name="DOE Joint Genome Institute"/>
            <person name="Ahrendt S."/>
            <person name="Riley R."/>
            <person name="Andreopoulos W."/>
            <person name="Labutti K."/>
            <person name="Pangilinan J."/>
            <person name="Ruiz-Duenas F.J."/>
            <person name="Barrasa J.M."/>
            <person name="Sanchez-Garcia M."/>
            <person name="Camarero S."/>
            <person name="Miyauchi S."/>
            <person name="Serrano A."/>
            <person name="Linde D."/>
            <person name="Babiker R."/>
            <person name="Drula E."/>
            <person name="Ayuso-Fernandez I."/>
            <person name="Pacheco R."/>
            <person name="Padilla G."/>
            <person name="Ferreira P."/>
            <person name="Barriuso J."/>
            <person name="Kellner H."/>
            <person name="Castanera R."/>
            <person name="Alfaro M."/>
            <person name="Ramirez L."/>
            <person name="Pisabarro A.G."/>
            <person name="Kuo A."/>
            <person name="Tritt A."/>
            <person name="Lipzen A."/>
            <person name="He G."/>
            <person name="Yan M."/>
            <person name="Ng V."/>
            <person name="Cullen D."/>
            <person name="Martin F."/>
            <person name="Rosso M.-N."/>
            <person name="Henrissat B."/>
            <person name="Hibbett D."/>
            <person name="Martinez A.T."/>
            <person name="Grigoriev I.V."/>
        </authorList>
    </citation>
    <scope>NUCLEOTIDE SEQUENCE</scope>
    <source>
        <strain evidence="12">AH 40177</strain>
    </source>
</reference>
<protein>
    <recommendedName>
        <fullName evidence="8">Ribosome assembly protein 1</fullName>
    </recommendedName>
    <alternativeName>
        <fullName evidence="9">Elongation factor-like 1</fullName>
    </alternativeName>
</protein>
<dbReference type="Pfam" id="PF00009">
    <property type="entry name" value="GTP_EFTU"/>
    <property type="match status" value="1"/>
</dbReference>
<dbReference type="GO" id="GO:0003924">
    <property type="term" value="F:GTPase activity"/>
    <property type="evidence" value="ECO:0007669"/>
    <property type="project" value="InterPro"/>
</dbReference>
<feature type="compositionally biased region" description="Low complexity" evidence="10">
    <location>
        <begin position="408"/>
        <end position="423"/>
    </location>
</feature>
<dbReference type="Gene3D" id="3.30.70.240">
    <property type="match status" value="1"/>
</dbReference>
<evidence type="ECO:0000256" key="6">
    <source>
        <dbReference type="ARBA" id="ARBA00023134"/>
    </source>
</evidence>
<dbReference type="GO" id="GO:0042256">
    <property type="term" value="P:cytosolic ribosome assembly"/>
    <property type="evidence" value="ECO:0007669"/>
    <property type="project" value="TreeGrafter"/>
</dbReference>
<proteinExistence type="predicted"/>
<dbReference type="FunFam" id="3.30.70.240:FF:000006">
    <property type="entry name" value="Elongation factor like GTPase 1"/>
    <property type="match status" value="1"/>
</dbReference>
<dbReference type="PANTHER" id="PTHR42908:SF3">
    <property type="entry name" value="ELONGATION FACTOR-LIKE GTPASE 1"/>
    <property type="match status" value="1"/>
</dbReference>
<dbReference type="NCBIfam" id="TIGR00231">
    <property type="entry name" value="small_GTP"/>
    <property type="match status" value="1"/>
</dbReference>
<keyword evidence="6" id="KW-0342">GTP-binding</keyword>
<feature type="region of interest" description="Disordered" evidence="10">
    <location>
        <begin position="177"/>
        <end position="204"/>
    </location>
</feature>
<evidence type="ECO:0000313" key="13">
    <source>
        <dbReference type="Proteomes" id="UP000772434"/>
    </source>
</evidence>
<dbReference type="Gene3D" id="3.30.230.10">
    <property type="match status" value="1"/>
</dbReference>
<dbReference type="Gene3D" id="3.40.50.300">
    <property type="entry name" value="P-loop containing nucleotide triphosphate hydrolases"/>
    <property type="match status" value="1"/>
</dbReference>
<comment type="catalytic activity">
    <reaction evidence="7">
        <text>GTP + H2O = GDP + phosphate + H(+)</text>
        <dbReference type="Rhea" id="RHEA:19669"/>
        <dbReference type="ChEBI" id="CHEBI:15377"/>
        <dbReference type="ChEBI" id="CHEBI:15378"/>
        <dbReference type="ChEBI" id="CHEBI:37565"/>
        <dbReference type="ChEBI" id="CHEBI:43474"/>
        <dbReference type="ChEBI" id="CHEBI:58189"/>
    </reaction>
</comment>
<feature type="compositionally biased region" description="Basic and acidic residues" evidence="10">
    <location>
        <begin position="189"/>
        <end position="198"/>
    </location>
</feature>
<evidence type="ECO:0000256" key="3">
    <source>
        <dbReference type="ARBA" id="ARBA00022517"/>
    </source>
</evidence>
<name>A0A9P5PYI7_9AGAR</name>
<feature type="region of interest" description="Disordered" evidence="10">
    <location>
        <begin position="1015"/>
        <end position="1037"/>
    </location>
</feature>
<evidence type="ECO:0000256" key="9">
    <source>
        <dbReference type="ARBA" id="ARBA00081809"/>
    </source>
</evidence>
<evidence type="ECO:0000256" key="5">
    <source>
        <dbReference type="ARBA" id="ARBA00022801"/>
    </source>
</evidence>
<dbReference type="Proteomes" id="UP000772434">
    <property type="component" value="Unassembled WGS sequence"/>
</dbReference>
<dbReference type="InterPro" id="IPR005225">
    <property type="entry name" value="Small_GTP-bd"/>
</dbReference>
<keyword evidence="2" id="KW-0963">Cytoplasm</keyword>
<accession>A0A9P5PYI7</accession>
<feature type="compositionally biased region" description="Basic and acidic residues" evidence="10">
    <location>
        <begin position="465"/>
        <end position="486"/>
    </location>
</feature>
<dbReference type="GO" id="GO:0005525">
    <property type="term" value="F:GTP binding"/>
    <property type="evidence" value="ECO:0007669"/>
    <property type="project" value="UniProtKB-KW"/>
</dbReference>
<dbReference type="InterPro" id="IPR000640">
    <property type="entry name" value="EFG_V-like"/>
</dbReference>
<sequence>MASSPNFIRNLTTLGHVDHGKTTLMDSLLASNNIISTRMALTGKVRYMDSREDEQERGITMESSAVGLKFRVKDNEVYTLNMIDTPGHIDFQSEVSSASRLCDGALVLVDVVEGVQTQTTSLLRQAYLDKLHPVLVLNKIDRLIGELKLGPEEAYERLWRVVEDVNVVMGEMWGGERMKRMDEEEEGEDNQRNDQEAEGHDDDSSIYFDPAQGNVIFSSAIDGWGFRPSHFARIFARRLFAEQTKSGSMTMEALKEKEEGLKKVMWGEWYFDPKAKRIVGPKSKRLGMKPLFVSIILENLWKVYDAVGMGVGENNTSNSSNTAPDKDKILKIISTLGLTLPPREMRALQNLSSTGESNNAANSKQILQNIFSTWLPLSTAIVQAVIDVVPPPGAAQARKMGGLLGLKSPSFSSNPTPNRNSPSGTDGTDDATTEHRIYSHLFTASISASVPVCAYVSKMFAVRRSEVPEEKEKERAAKVKASKEQRNPTPISGTQASGDASTPDATPADTLTAEPERKEGTTNTETEDASKDDDILLGFARIYSGTLSVGKRVCVLLPKFNPTLESSILSADNLESSLATLDVTDPSTADGAKSDVDSGIAKLSVHPSNMPYILGLPSYVQNRTGSSSSSAQNLAPAVKTSSPSSGPTHPTLVKIRSLYLMMGRELVPVQSVSAGQIFAVRFYYSYSSSLTTSLRGLSNAEGAIDGIADAAAAMEVEVDDQEGIIWRSGTIVSPVPQIGVNGDGGAIARSGNLGTKSWLVNLGRVSRANPPIVRVSLLPAIPGELPALLRGLKILEQADPCVETFQMDGGEWVIGGAGELHLERCIKDLRERYAKIEIHASKPIVPFRETAVRELVSMGDTSQPESAQEQQQQQQFQLQKQFQGQFGSGVSSGPTGTITASTSQSLITFTIRAVPLPEAVKEFIGAKRRRGVLGRLKRVKGDSSDSNDSNEGHETAEERTFWSEFAEICENESSAVAKKERHEKNRDVQGEAKLWKMLSDAASKRVWAFGPLGGASARGGSDHSSDSGPDITEEYESTDSYGTGCILVDARTSAFSTEKTSSASYSTSIAPLIPHIITGFNLATRQGPLCAEPVEGIGYFVEKVDIDMGKVVEKSGEGMVQENAESSDTTAIDPKLAPRYTDPSSVLAHPQTTGSLISSVRDACKSALLEWSPRLMLAMYSCDIQCSTDVLGRVYGVLSKRKGRVIAEEMKEGTSFFTITARIPVVESFGFADELRKRTSGAAGGVILVFSGYDLLPLSPFWIPSTVEELEDLGTTSDRANVAKIYMDNVRERKGMWVDRKLILEGPEKQRTLKK</sequence>
<dbReference type="SUPFAM" id="SSF52540">
    <property type="entry name" value="P-loop containing nucleoside triphosphate hydrolases"/>
    <property type="match status" value="1"/>
</dbReference>
<keyword evidence="5" id="KW-0378">Hydrolase</keyword>
<feature type="region of interest" description="Disordered" evidence="10">
    <location>
        <begin position="405"/>
        <end position="431"/>
    </location>
</feature>
<evidence type="ECO:0000256" key="4">
    <source>
        <dbReference type="ARBA" id="ARBA00022741"/>
    </source>
</evidence>
<dbReference type="SMART" id="SM00838">
    <property type="entry name" value="EFG_C"/>
    <property type="match status" value="1"/>
</dbReference>
<dbReference type="PROSITE" id="PS51722">
    <property type="entry name" value="G_TR_2"/>
    <property type="match status" value="1"/>
</dbReference>
<dbReference type="FunFam" id="3.40.50.300:FF:000746">
    <property type="entry name" value="Ribosome assembly protein 1"/>
    <property type="match status" value="1"/>
</dbReference>
<evidence type="ECO:0000256" key="8">
    <source>
        <dbReference type="ARBA" id="ARBA00068031"/>
    </source>
</evidence>
<dbReference type="FunFam" id="3.30.70.870:FF:000002">
    <property type="entry name" value="Translation elongation factor 2"/>
    <property type="match status" value="1"/>
</dbReference>
<feature type="region of interest" description="Disordered" evidence="10">
    <location>
        <begin position="624"/>
        <end position="649"/>
    </location>
</feature>
<dbReference type="InterPro" id="IPR027417">
    <property type="entry name" value="P-loop_NTPase"/>
</dbReference>
<evidence type="ECO:0000259" key="11">
    <source>
        <dbReference type="PROSITE" id="PS51722"/>
    </source>
</evidence>
<keyword evidence="13" id="KW-1185">Reference proteome</keyword>
<dbReference type="Gene3D" id="2.40.30.10">
    <property type="entry name" value="Translation factors"/>
    <property type="match status" value="1"/>
</dbReference>
<feature type="compositionally biased region" description="Low complexity" evidence="10">
    <location>
        <begin position="640"/>
        <end position="649"/>
    </location>
</feature>
<keyword evidence="3" id="KW-0690">Ribosome biogenesis</keyword>
<feature type="region of interest" description="Disordered" evidence="10">
    <location>
        <begin position="858"/>
        <end position="877"/>
    </location>
</feature>
<feature type="region of interest" description="Disordered" evidence="10">
    <location>
        <begin position="938"/>
        <end position="958"/>
    </location>
</feature>
<dbReference type="PRINTS" id="PR00315">
    <property type="entry name" value="ELONGATNFCT"/>
</dbReference>
<dbReference type="EMBL" id="JADNRY010000040">
    <property type="protein sequence ID" value="KAF9070505.1"/>
    <property type="molecule type" value="Genomic_DNA"/>
</dbReference>
<feature type="domain" description="Tr-type G" evidence="11">
    <location>
        <begin position="6"/>
        <end position="262"/>
    </location>
</feature>
<dbReference type="Gene3D" id="3.30.70.870">
    <property type="entry name" value="Elongation Factor G (Translational Gtpase), domain 3"/>
    <property type="match status" value="1"/>
</dbReference>
<dbReference type="Pfam" id="PF00679">
    <property type="entry name" value="EFG_C"/>
    <property type="match status" value="1"/>
</dbReference>
<gene>
    <name evidence="12" type="ORF">BDP27DRAFT_1402013</name>
</gene>
<feature type="compositionally biased region" description="Polar residues" evidence="10">
    <location>
        <begin position="487"/>
        <end position="498"/>
    </location>
</feature>
<evidence type="ECO:0000256" key="7">
    <source>
        <dbReference type="ARBA" id="ARBA00048548"/>
    </source>
</evidence>
<dbReference type="InterPro" id="IPR014721">
    <property type="entry name" value="Ribsml_uS5_D2-typ_fold_subgr"/>
</dbReference>
<dbReference type="OrthoDB" id="364892at2759"/>
<keyword evidence="4" id="KW-0547">Nucleotide-binding</keyword>
<evidence type="ECO:0000256" key="10">
    <source>
        <dbReference type="SAM" id="MobiDB-lite"/>
    </source>
</evidence>
<dbReference type="InterPro" id="IPR000795">
    <property type="entry name" value="T_Tr_GTP-bd_dom"/>
</dbReference>
<feature type="region of interest" description="Disordered" evidence="10">
    <location>
        <begin position="465"/>
        <end position="529"/>
    </location>
</feature>
<dbReference type="InterPro" id="IPR020568">
    <property type="entry name" value="Ribosomal_Su5_D2-typ_SF"/>
</dbReference>
<feature type="compositionally biased region" description="Low complexity" evidence="10">
    <location>
        <begin position="868"/>
        <end position="877"/>
    </location>
</feature>
<dbReference type="GO" id="GO:0005829">
    <property type="term" value="C:cytosol"/>
    <property type="evidence" value="ECO:0007669"/>
    <property type="project" value="TreeGrafter"/>
</dbReference>
<evidence type="ECO:0000256" key="1">
    <source>
        <dbReference type="ARBA" id="ARBA00004496"/>
    </source>
</evidence>
<dbReference type="GO" id="GO:1990904">
    <property type="term" value="C:ribonucleoprotein complex"/>
    <property type="evidence" value="ECO:0007669"/>
    <property type="project" value="TreeGrafter"/>
</dbReference>
<comment type="subcellular location">
    <subcellularLocation>
        <location evidence="1">Cytoplasm</location>
    </subcellularLocation>
</comment>
<dbReference type="SUPFAM" id="SSF54211">
    <property type="entry name" value="Ribosomal protein S5 domain 2-like"/>
    <property type="match status" value="1"/>
</dbReference>
<comment type="caution">
    <text evidence="12">The sequence shown here is derived from an EMBL/GenBank/DDBJ whole genome shotgun (WGS) entry which is preliminary data.</text>
</comment>